<organism evidence="10 11">
    <name type="scientific">Agromyces protaetiae</name>
    <dbReference type="NCBI Taxonomy" id="2509455"/>
    <lineage>
        <taxon>Bacteria</taxon>
        <taxon>Bacillati</taxon>
        <taxon>Actinomycetota</taxon>
        <taxon>Actinomycetes</taxon>
        <taxon>Micrococcales</taxon>
        <taxon>Microbacteriaceae</taxon>
        <taxon>Agromyces</taxon>
    </lineage>
</organism>
<dbReference type="Proteomes" id="UP000291259">
    <property type="component" value="Chromosome"/>
</dbReference>
<keyword evidence="3 8" id="KW-0808">Transferase</keyword>
<dbReference type="UniPathway" id="UPA00666"/>
<keyword evidence="4 8" id="KW-0812">Transmembrane</keyword>
<reference evidence="10 11" key="1">
    <citation type="submission" date="2019-01" db="EMBL/GenBank/DDBJ databases">
        <title>Genome sequencing of strain FW100M-8.</title>
        <authorList>
            <person name="Heo J."/>
            <person name="Kim S.-J."/>
            <person name="Kim J.-S."/>
            <person name="Hong S.-B."/>
            <person name="Kwon S.-W."/>
        </authorList>
    </citation>
    <scope>NUCLEOTIDE SEQUENCE [LARGE SCALE GENOMIC DNA]</scope>
    <source>
        <strain evidence="10 11">FW100M-8</strain>
    </source>
</reference>
<feature type="transmembrane region" description="Helical" evidence="8">
    <location>
        <begin position="122"/>
        <end position="145"/>
    </location>
</feature>
<keyword evidence="11" id="KW-1185">Reference proteome</keyword>
<comment type="subcellular location">
    <subcellularLocation>
        <location evidence="1 8">Cell membrane</location>
        <topology evidence="1 8">Multi-pass membrane protein</topology>
    </subcellularLocation>
</comment>
<feature type="transmembrane region" description="Helical" evidence="8">
    <location>
        <begin position="480"/>
        <end position="503"/>
    </location>
</feature>
<dbReference type="InterPro" id="IPR004563">
    <property type="entry name" value="Apolipo_AcylTrfase"/>
</dbReference>
<evidence type="ECO:0000259" key="9">
    <source>
        <dbReference type="PROSITE" id="PS50263"/>
    </source>
</evidence>
<dbReference type="InterPro" id="IPR045378">
    <property type="entry name" value="LNT_N"/>
</dbReference>
<keyword evidence="2 8" id="KW-1003">Cell membrane</keyword>
<dbReference type="Pfam" id="PF00795">
    <property type="entry name" value="CN_hydrolase"/>
    <property type="match status" value="1"/>
</dbReference>
<evidence type="ECO:0000313" key="10">
    <source>
        <dbReference type="EMBL" id="QAY74039.1"/>
    </source>
</evidence>
<dbReference type="Gene3D" id="3.60.110.10">
    <property type="entry name" value="Carbon-nitrogen hydrolase"/>
    <property type="match status" value="1"/>
</dbReference>
<keyword evidence="10" id="KW-0449">Lipoprotein</keyword>
<evidence type="ECO:0000256" key="2">
    <source>
        <dbReference type="ARBA" id="ARBA00022475"/>
    </source>
</evidence>
<accession>A0A4P6FHM6</accession>
<evidence type="ECO:0000256" key="6">
    <source>
        <dbReference type="ARBA" id="ARBA00023136"/>
    </source>
</evidence>
<comment type="catalytic activity">
    <reaction evidence="8">
        <text>N-terminal S-1,2-diacyl-sn-glyceryl-L-cysteinyl-[lipoprotein] + a glycerophospholipid = N-acyl-S-1,2-diacyl-sn-glyceryl-L-cysteinyl-[lipoprotein] + a 2-acyl-sn-glycero-3-phospholipid + H(+)</text>
        <dbReference type="Rhea" id="RHEA:48228"/>
        <dbReference type="Rhea" id="RHEA-COMP:14681"/>
        <dbReference type="Rhea" id="RHEA-COMP:14684"/>
        <dbReference type="ChEBI" id="CHEBI:15378"/>
        <dbReference type="ChEBI" id="CHEBI:136912"/>
        <dbReference type="ChEBI" id="CHEBI:140656"/>
        <dbReference type="ChEBI" id="CHEBI:140657"/>
        <dbReference type="ChEBI" id="CHEBI:140660"/>
        <dbReference type="EC" id="2.3.1.269"/>
    </reaction>
</comment>
<feature type="transmembrane region" description="Helical" evidence="8">
    <location>
        <begin position="57"/>
        <end position="80"/>
    </location>
</feature>
<dbReference type="PROSITE" id="PS50263">
    <property type="entry name" value="CN_HYDROLASE"/>
    <property type="match status" value="1"/>
</dbReference>
<keyword evidence="5 8" id="KW-1133">Transmembrane helix</keyword>
<dbReference type="PANTHER" id="PTHR38686">
    <property type="entry name" value="APOLIPOPROTEIN N-ACYLTRANSFERASE"/>
    <property type="match status" value="1"/>
</dbReference>
<dbReference type="OrthoDB" id="9804277at2"/>
<comment type="similarity">
    <text evidence="8">Belongs to the CN hydrolase family. Apolipoprotein N-acyltransferase subfamily.</text>
</comment>
<gene>
    <name evidence="8 10" type="primary">lnt</name>
    <name evidence="10" type="ORF">ET445_12520</name>
</gene>
<dbReference type="CDD" id="cd07571">
    <property type="entry name" value="ALP_N-acyl_transferase"/>
    <property type="match status" value="1"/>
</dbReference>
<dbReference type="EC" id="2.3.1.269" evidence="8"/>
<evidence type="ECO:0000256" key="3">
    <source>
        <dbReference type="ARBA" id="ARBA00022679"/>
    </source>
</evidence>
<feature type="transmembrane region" description="Helical" evidence="8">
    <location>
        <begin position="32"/>
        <end position="50"/>
    </location>
</feature>
<feature type="domain" description="CN hydrolase" evidence="9">
    <location>
        <begin position="224"/>
        <end position="470"/>
    </location>
</feature>
<evidence type="ECO:0000256" key="7">
    <source>
        <dbReference type="ARBA" id="ARBA00023315"/>
    </source>
</evidence>
<keyword evidence="6 8" id="KW-0472">Membrane</keyword>
<dbReference type="HAMAP" id="MF_01148">
    <property type="entry name" value="Lnt"/>
    <property type="match status" value="1"/>
</dbReference>
<dbReference type="InterPro" id="IPR003010">
    <property type="entry name" value="C-N_Hydrolase"/>
</dbReference>
<protein>
    <recommendedName>
        <fullName evidence="8">Apolipoprotein N-acyltransferase</fullName>
        <shortName evidence="8">ALP N-acyltransferase</shortName>
        <ecNumber evidence="8">2.3.1.269</ecNumber>
    </recommendedName>
</protein>
<feature type="transmembrane region" description="Helical" evidence="8">
    <location>
        <begin position="86"/>
        <end position="110"/>
    </location>
</feature>
<dbReference type="GO" id="GO:0016410">
    <property type="term" value="F:N-acyltransferase activity"/>
    <property type="evidence" value="ECO:0007669"/>
    <property type="project" value="UniProtKB-UniRule"/>
</dbReference>
<dbReference type="InterPro" id="IPR036526">
    <property type="entry name" value="C-N_Hydrolase_sf"/>
</dbReference>
<evidence type="ECO:0000256" key="5">
    <source>
        <dbReference type="ARBA" id="ARBA00022989"/>
    </source>
</evidence>
<feature type="transmembrane region" description="Helical" evidence="8">
    <location>
        <begin position="7"/>
        <end position="26"/>
    </location>
</feature>
<feature type="transmembrane region" description="Helical" evidence="8">
    <location>
        <begin position="165"/>
        <end position="188"/>
    </location>
</feature>
<comment type="pathway">
    <text evidence="8">Protein modification; lipoprotein biosynthesis (N-acyl transfer).</text>
</comment>
<comment type="function">
    <text evidence="8">Catalyzes the phospholipid dependent N-acylation of the N-terminal cysteine of apolipoprotein, the last step in lipoprotein maturation.</text>
</comment>
<feature type="transmembrane region" description="Helical" evidence="8">
    <location>
        <begin position="200"/>
        <end position="220"/>
    </location>
</feature>
<dbReference type="NCBIfam" id="TIGR00546">
    <property type="entry name" value="lnt"/>
    <property type="match status" value="1"/>
</dbReference>
<evidence type="ECO:0000313" key="11">
    <source>
        <dbReference type="Proteomes" id="UP000291259"/>
    </source>
</evidence>
<name>A0A4P6FHM6_9MICO</name>
<dbReference type="GO" id="GO:0042158">
    <property type="term" value="P:lipoprotein biosynthetic process"/>
    <property type="evidence" value="ECO:0007669"/>
    <property type="project" value="UniProtKB-UniRule"/>
</dbReference>
<keyword evidence="7 8" id="KW-0012">Acyltransferase</keyword>
<dbReference type="KEGG" id="agf:ET445_12520"/>
<dbReference type="RefSeq" id="WP_129191587.1">
    <property type="nucleotide sequence ID" value="NZ_CP035491.1"/>
</dbReference>
<dbReference type="AlphaFoldDB" id="A0A4P6FHM6"/>
<dbReference type="Pfam" id="PF20154">
    <property type="entry name" value="LNT_N"/>
    <property type="match status" value="1"/>
</dbReference>
<evidence type="ECO:0000256" key="1">
    <source>
        <dbReference type="ARBA" id="ARBA00004651"/>
    </source>
</evidence>
<proteinExistence type="inferred from homology"/>
<dbReference type="GO" id="GO:0005886">
    <property type="term" value="C:plasma membrane"/>
    <property type="evidence" value="ECO:0007669"/>
    <property type="project" value="UniProtKB-SubCell"/>
</dbReference>
<dbReference type="EMBL" id="CP035491">
    <property type="protein sequence ID" value="QAY74039.1"/>
    <property type="molecule type" value="Genomic_DNA"/>
</dbReference>
<dbReference type="SUPFAM" id="SSF56317">
    <property type="entry name" value="Carbon-nitrogen hydrolase"/>
    <property type="match status" value="1"/>
</dbReference>
<evidence type="ECO:0000256" key="8">
    <source>
        <dbReference type="HAMAP-Rule" id="MF_01148"/>
    </source>
</evidence>
<sequence length="528" mass="56521">MPESPRPLLPWWAALPVAAIGGWVYDLGFPDVGIWPLAFVGIALALLVSIGRSSWGAVLMGYVFGATFYLVHVSWTSLYLGPVPWLALSLLESVFLAVGILAIALAYRWVPRAWPGRPWVRLVALPAIVAGLWTAREVAVGTIPYGGFPWGRAAHSQSLSPFAEAVSWVGQLGLGFLMVFIVAALIEWARLGRWRDLRTILPAAVTTLVVVLVPAFPTIAAGDLRVASVQGNGPAGYFDERRPGDILAAQLEATEPILDEPDIDVVVWPEGSVDIDPTRDPSTARLLDRIGEHLDAPLIVNTVTVDGEDYFNTSLNWVAGEGAVERYSKRHPVPFGEYIPDRDFYMLFAPDLISLIQRGYTPGTEPPVFDIGTTKAGLAICFDVIYDEVIREGALGGAEVYFLQTNNADFRGTDENLQQLAIARLRAIETGRPVVNISTVGTSQVIEADGRTIDELPAAEPGAMVTDVPLRTGLTPAVLLGPWIDGGITILALAALVLAGVLARRRARSGVVAAETASGPGTSAAPDA</sequence>
<dbReference type="PANTHER" id="PTHR38686:SF1">
    <property type="entry name" value="APOLIPOPROTEIN N-ACYLTRANSFERASE"/>
    <property type="match status" value="1"/>
</dbReference>
<evidence type="ECO:0000256" key="4">
    <source>
        <dbReference type="ARBA" id="ARBA00022692"/>
    </source>
</evidence>